<evidence type="ECO:0000256" key="5">
    <source>
        <dbReference type="ARBA" id="ARBA00023015"/>
    </source>
</evidence>
<dbReference type="EMBL" id="CAJGYO010000001">
    <property type="protein sequence ID" value="CAD6205814.1"/>
    <property type="molecule type" value="Genomic_DNA"/>
</dbReference>
<dbReference type="PANTHER" id="PTHR45988">
    <property type="entry name" value="C2H2 TYPE ZINC FINGER TRANSCRIPTION FACTOR FAMILY-RELATED"/>
    <property type="match status" value="1"/>
</dbReference>
<dbReference type="InterPro" id="IPR044653">
    <property type="entry name" value="AZF1/2/3-like"/>
</dbReference>
<dbReference type="InterPro" id="IPR013087">
    <property type="entry name" value="Znf_C2H2_type"/>
</dbReference>
<evidence type="ECO:0000256" key="6">
    <source>
        <dbReference type="ARBA" id="ARBA00023163"/>
    </source>
</evidence>
<reference evidence="10" key="1">
    <citation type="submission" date="2020-10" db="EMBL/GenBank/DDBJ databases">
        <authorList>
            <person name="Han B."/>
            <person name="Lu T."/>
            <person name="Zhao Q."/>
            <person name="Huang X."/>
            <person name="Zhao Y."/>
        </authorList>
    </citation>
    <scope>NUCLEOTIDE SEQUENCE</scope>
</reference>
<feature type="compositionally biased region" description="Basic residues" evidence="8">
    <location>
        <begin position="31"/>
        <end position="40"/>
    </location>
</feature>
<gene>
    <name evidence="10" type="ORF">NCGR_LOCUS3582</name>
</gene>
<sequence length="366" mass="41062">MPPRGRKHWCKLCRKSFTAYMSLGGHMNLHSGKRKQKKLSRTAPSLANTRGGAGGYGLRERRHSTWLLCDSRDDQYLTPVPKTECQLCFKVFASRGALGMHMRAHTRRERKMVAEEVPRESDGYCDHNVPVSTPVTLTYGMEEVNAARVLMMISGHSGMDSAYEHCGEDYEMDGNLAYLEQKSEMELDYSGHRQTGNAELVPESDISDVKLRFISLSQVLKATATHDCKLCDKVFTSSKGLASHKKFHKVHDHEKVAASPNSAMPETGKQLLEVDSQLLCLDLSGLSDRNHSRRSPRICMNGCLIVLRLKASYYYVSESENFWSVYPFTLGASAVALPDCELMQWTLSQTAANFDAKHRSSQVLKS</sequence>
<dbReference type="GO" id="GO:0003700">
    <property type="term" value="F:DNA-binding transcription factor activity"/>
    <property type="evidence" value="ECO:0007669"/>
    <property type="project" value="InterPro"/>
</dbReference>
<keyword evidence="11" id="KW-1185">Reference proteome</keyword>
<dbReference type="SUPFAM" id="SSF57667">
    <property type="entry name" value="beta-beta-alpha zinc fingers"/>
    <property type="match status" value="1"/>
</dbReference>
<feature type="region of interest" description="Disordered" evidence="8">
    <location>
        <begin position="28"/>
        <end position="54"/>
    </location>
</feature>
<dbReference type="Pfam" id="PF12874">
    <property type="entry name" value="zf-met"/>
    <property type="match status" value="1"/>
</dbReference>
<dbReference type="GO" id="GO:0008270">
    <property type="term" value="F:zinc ion binding"/>
    <property type="evidence" value="ECO:0007669"/>
    <property type="project" value="UniProtKB-KW"/>
</dbReference>
<evidence type="ECO:0000256" key="2">
    <source>
        <dbReference type="ARBA" id="ARBA00022737"/>
    </source>
</evidence>
<accession>A0A811MFP0</accession>
<proteinExistence type="predicted"/>
<evidence type="ECO:0000313" key="10">
    <source>
        <dbReference type="EMBL" id="CAD6205814.1"/>
    </source>
</evidence>
<dbReference type="AlphaFoldDB" id="A0A811MFP0"/>
<feature type="domain" description="C2H2-type" evidence="9">
    <location>
        <begin position="226"/>
        <end position="256"/>
    </location>
</feature>
<evidence type="ECO:0000256" key="3">
    <source>
        <dbReference type="ARBA" id="ARBA00022771"/>
    </source>
</evidence>
<name>A0A811MFP0_9POAL</name>
<dbReference type="GO" id="GO:0005634">
    <property type="term" value="C:nucleus"/>
    <property type="evidence" value="ECO:0007669"/>
    <property type="project" value="TreeGrafter"/>
</dbReference>
<evidence type="ECO:0000313" key="11">
    <source>
        <dbReference type="Proteomes" id="UP000604825"/>
    </source>
</evidence>
<dbReference type="Gene3D" id="3.30.160.60">
    <property type="entry name" value="Classic Zinc Finger"/>
    <property type="match status" value="1"/>
</dbReference>
<evidence type="ECO:0000256" key="1">
    <source>
        <dbReference type="ARBA" id="ARBA00022723"/>
    </source>
</evidence>
<dbReference type="OrthoDB" id="6077919at2759"/>
<evidence type="ECO:0000259" key="9">
    <source>
        <dbReference type="PROSITE" id="PS50157"/>
    </source>
</evidence>
<dbReference type="GO" id="GO:0000976">
    <property type="term" value="F:transcription cis-regulatory region binding"/>
    <property type="evidence" value="ECO:0007669"/>
    <property type="project" value="TreeGrafter"/>
</dbReference>
<dbReference type="Proteomes" id="UP000604825">
    <property type="component" value="Unassembled WGS sequence"/>
</dbReference>
<keyword evidence="2" id="KW-0677">Repeat</keyword>
<dbReference type="InterPro" id="IPR036236">
    <property type="entry name" value="Znf_C2H2_sf"/>
</dbReference>
<dbReference type="PROSITE" id="PS00028">
    <property type="entry name" value="ZINC_FINGER_C2H2_1"/>
    <property type="match status" value="3"/>
</dbReference>
<keyword evidence="4" id="KW-0862">Zinc</keyword>
<protein>
    <recommendedName>
        <fullName evidence="9">C2H2-type domain-containing protein</fullName>
    </recommendedName>
</protein>
<keyword evidence="1" id="KW-0479">Metal-binding</keyword>
<dbReference type="Pfam" id="PF13912">
    <property type="entry name" value="zf-C2H2_6"/>
    <property type="match status" value="2"/>
</dbReference>
<organism evidence="10 11">
    <name type="scientific">Miscanthus lutarioriparius</name>
    <dbReference type="NCBI Taxonomy" id="422564"/>
    <lineage>
        <taxon>Eukaryota</taxon>
        <taxon>Viridiplantae</taxon>
        <taxon>Streptophyta</taxon>
        <taxon>Embryophyta</taxon>
        <taxon>Tracheophyta</taxon>
        <taxon>Spermatophyta</taxon>
        <taxon>Magnoliopsida</taxon>
        <taxon>Liliopsida</taxon>
        <taxon>Poales</taxon>
        <taxon>Poaceae</taxon>
        <taxon>PACMAD clade</taxon>
        <taxon>Panicoideae</taxon>
        <taxon>Andropogonodae</taxon>
        <taxon>Andropogoneae</taxon>
        <taxon>Saccharinae</taxon>
        <taxon>Miscanthus</taxon>
    </lineage>
</organism>
<dbReference type="SMART" id="SM00355">
    <property type="entry name" value="ZnF_C2H2"/>
    <property type="match status" value="3"/>
</dbReference>
<keyword evidence="5" id="KW-0805">Transcription regulation</keyword>
<feature type="domain" description="C2H2-type" evidence="9">
    <location>
        <begin position="8"/>
        <end position="35"/>
    </location>
</feature>
<keyword evidence="3 7" id="KW-0863">Zinc-finger</keyword>
<evidence type="ECO:0000256" key="8">
    <source>
        <dbReference type="SAM" id="MobiDB-lite"/>
    </source>
</evidence>
<evidence type="ECO:0000256" key="7">
    <source>
        <dbReference type="PROSITE-ProRule" id="PRU00042"/>
    </source>
</evidence>
<keyword evidence="6" id="KW-0804">Transcription</keyword>
<dbReference type="PROSITE" id="PS50157">
    <property type="entry name" value="ZINC_FINGER_C2H2_2"/>
    <property type="match status" value="3"/>
</dbReference>
<feature type="domain" description="C2H2-type" evidence="9">
    <location>
        <begin position="83"/>
        <end position="110"/>
    </location>
</feature>
<dbReference type="PANTHER" id="PTHR45988:SF57">
    <property type="entry name" value="OS06G0304200 PROTEIN"/>
    <property type="match status" value="1"/>
</dbReference>
<comment type="caution">
    <text evidence="10">The sequence shown here is derived from an EMBL/GenBank/DDBJ whole genome shotgun (WGS) entry which is preliminary data.</text>
</comment>
<evidence type="ECO:0000256" key="4">
    <source>
        <dbReference type="ARBA" id="ARBA00022833"/>
    </source>
</evidence>